<organism evidence="2 3">
    <name type="scientific">Azospirillum oleiclasticum</name>
    <dbReference type="NCBI Taxonomy" id="2735135"/>
    <lineage>
        <taxon>Bacteria</taxon>
        <taxon>Pseudomonadati</taxon>
        <taxon>Pseudomonadota</taxon>
        <taxon>Alphaproteobacteria</taxon>
        <taxon>Rhodospirillales</taxon>
        <taxon>Azospirillaceae</taxon>
        <taxon>Azospirillum</taxon>
    </lineage>
</organism>
<accession>A0ABX2T9I9</accession>
<feature type="domain" description="DUF5615" evidence="1">
    <location>
        <begin position="1"/>
        <end position="103"/>
    </location>
</feature>
<dbReference type="EMBL" id="JABFDB010000002">
    <property type="protein sequence ID" value="NYZ19355.1"/>
    <property type="molecule type" value="Genomic_DNA"/>
</dbReference>
<dbReference type="Pfam" id="PF18480">
    <property type="entry name" value="DUF5615"/>
    <property type="match status" value="1"/>
</dbReference>
<name>A0ABX2T9I9_9PROT</name>
<sequence length="111" mass="12033">MKFLVDAQLPPALGRAIAKHGHNAAHVSDLGLQSADDSVIWSDAIRLGAVIVGKDEDFVTRRISRPPAPPVVWVRIGNVSRRHLLRGFLPLLPQIVAFVDAGESIVEVRDG</sequence>
<dbReference type="InterPro" id="IPR041049">
    <property type="entry name" value="DUF5615"/>
</dbReference>
<protein>
    <submittedName>
        <fullName evidence="2">DUF5615 family PIN-like protein</fullName>
    </submittedName>
</protein>
<comment type="caution">
    <text evidence="2">The sequence shown here is derived from an EMBL/GenBank/DDBJ whole genome shotgun (WGS) entry which is preliminary data.</text>
</comment>
<evidence type="ECO:0000259" key="1">
    <source>
        <dbReference type="Pfam" id="PF18480"/>
    </source>
</evidence>
<evidence type="ECO:0000313" key="3">
    <source>
        <dbReference type="Proteomes" id="UP000584642"/>
    </source>
</evidence>
<keyword evidence="3" id="KW-1185">Reference proteome</keyword>
<reference evidence="2 3" key="1">
    <citation type="submission" date="2020-05" db="EMBL/GenBank/DDBJ databases">
        <title>Azospirillum oleiclasticum sp. nov, a nitrogen-fixing and heavy crude oil-emulsifying bacterium isolated from the crude oil of Yumen Oilfield.</title>
        <authorList>
            <person name="Wu D."/>
            <person name="Cai M."/>
            <person name="Zhang X."/>
        </authorList>
    </citation>
    <scope>NUCLEOTIDE SEQUENCE [LARGE SCALE GENOMIC DNA]</scope>
    <source>
        <strain evidence="2 3">ROY-1-1-2</strain>
    </source>
</reference>
<dbReference type="RefSeq" id="WP_180281103.1">
    <property type="nucleotide sequence ID" value="NZ_JABFDB010000002.1"/>
</dbReference>
<evidence type="ECO:0000313" key="2">
    <source>
        <dbReference type="EMBL" id="NYZ19355.1"/>
    </source>
</evidence>
<dbReference type="Proteomes" id="UP000584642">
    <property type="component" value="Unassembled WGS sequence"/>
</dbReference>
<proteinExistence type="predicted"/>
<gene>
    <name evidence="2" type="ORF">HND93_06500</name>
</gene>